<dbReference type="STRING" id="240427.AYR62_15470"/>
<evidence type="ECO:0008006" key="4">
    <source>
        <dbReference type="Google" id="ProtNLM"/>
    </source>
</evidence>
<keyword evidence="1" id="KW-0812">Transmembrane</keyword>
<proteinExistence type="predicted"/>
<feature type="transmembrane region" description="Helical" evidence="1">
    <location>
        <begin position="459"/>
        <end position="479"/>
    </location>
</feature>
<keyword evidence="1" id="KW-0472">Membrane</keyword>
<dbReference type="OrthoDB" id="2240371at2"/>
<gene>
    <name evidence="2" type="ORF">AYR63_03015</name>
</gene>
<evidence type="ECO:0000256" key="1">
    <source>
        <dbReference type="SAM" id="Phobius"/>
    </source>
</evidence>
<feature type="transmembrane region" description="Helical" evidence="1">
    <location>
        <begin position="148"/>
        <end position="169"/>
    </location>
</feature>
<dbReference type="RefSeq" id="WP_065901583.1">
    <property type="nucleotide sequence ID" value="NZ_CP014912.1"/>
</dbReference>
<feature type="transmembrane region" description="Helical" evidence="1">
    <location>
        <begin position="176"/>
        <end position="197"/>
    </location>
</feature>
<evidence type="ECO:0000313" key="2">
    <source>
        <dbReference type="EMBL" id="ANZ66213.1"/>
    </source>
</evidence>
<name>A0A1B2IVZ0_9LACO</name>
<reference evidence="2 3" key="1">
    <citation type="submission" date="2016-03" db="EMBL/GenBank/DDBJ databases">
        <title>Pediococcus and Lactobacillus from brewery environment - whole genome sequencing and assembly.</title>
        <authorList>
            <person name="Behr J."/>
            <person name="Geissler A.J."/>
            <person name="Vogel R.F."/>
        </authorList>
    </citation>
    <scope>NUCLEOTIDE SEQUENCE [LARGE SCALE GENOMIC DNA]</scope>
    <source>
        <strain evidence="2 3">TMW 1.1995</strain>
    </source>
</reference>
<dbReference type="EMBL" id="CP014924">
    <property type="protein sequence ID" value="ANZ66213.1"/>
    <property type="molecule type" value="Genomic_DNA"/>
</dbReference>
<dbReference type="Proteomes" id="UP000093267">
    <property type="component" value="Chromosome"/>
</dbReference>
<protein>
    <recommendedName>
        <fullName evidence="4">Glycosyltransferase RgtA/B/C/D-like domain-containing protein</fullName>
    </recommendedName>
</protein>
<feature type="transmembrane region" description="Helical" evidence="1">
    <location>
        <begin position="436"/>
        <end position="452"/>
    </location>
</feature>
<accession>A0A1B2IVZ0</accession>
<feature type="transmembrane region" description="Helical" evidence="1">
    <location>
        <begin position="68"/>
        <end position="91"/>
    </location>
</feature>
<keyword evidence="1" id="KW-1133">Transmembrane helix</keyword>
<feature type="transmembrane region" description="Helical" evidence="1">
    <location>
        <begin position="269"/>
        <end position="289"/>
    </location>
</feature>
<feature type="transmembrane region" description="Helical" evidence="1">
    <location>
        <begin position="412"/>
        <end position="430"/>
    </location>
</feature>
<feature type="transmembrane region" description="Helical" evidence="1">
    <location>
        <begin position="203"/>
        <end position="218"/>
    </location>
</feature>
<feature type="transmembrane region" description="Helical" evidence="1">
    <location>
        <begin position="230"/>
        <end position="263"/>
    </location>
</feature>
<feature type="transmembrane region" description="Helical" evidence="1">
    <location>
        <begin position="7"/>
        <end position="32"/>
    </location>
</feature>
<feature type="transmembrane region" description="Helical" evidence="1">
    <location>
        <begin position="38"/>
        <end position="56"/>
    </location>
</feature>
<keyword evidence="3" id="KW-1185">Reference proteome</keyword>
<feature type="transmembrane region" description="Helical" evidence="1">
    <location>
        <begin position="491"/>
        <end position="509"/>
    </location>
</feature>
<sequence length="649" mass="72376">MKIRDSLHWLLAIIIAGIVILAIVAPVTFPTITIGQRIALALSGLGIAGLFIESAHWLTRQTARTQQWLLIGIVIAIGLLQLAVAICFVDAGEADSFIVKNQAVALTSHLTTHWNSYFQVYSNNNNLVLLQTALLKIGNFFGLKTPWVLLNLLRFMWLDTALWAGLSILKTWHRNALRPLFAGMWLLTIPLYCFGLFLYSDSLVIPIPIVTLALWQLSRQHTGWKRYSLAGLLIVELVFGVLIKPNMIVMVIAFIGLMGIGWLHRKISFKTAVTLSLTCLLALGGGLYGSKIMAKQAGYQPNANLALPATSWIAMSWNPATNGEYTFQNAYQERLLPTKQAKDVHAKTLLEHRLTKLGPTGTVTHLVKKSDAFLSSGTFGGFNLTNQWQRAPHWYLANQDAIGYHLTVLSQVMYVGLLLLVLLFFTALPVNWENGFLSLSLLGLMSFHIIFWEVEPRYALPLLPILLLWGVLGTQRLPVPATLQNRKLGRYAVPFITGISLILGGIGLTRFQTTTHTRIVAEQADGKYYNNDRYRLKPGASVTSRIRVTVPSSAIVLQFNRHSQTTVAVTLYRNGHRVAHITGPANLSDYLRYKRVANGRFTVKITNVGHQNTSLGVARSAFPVNQNPLVGHQNLYLRYHVLLRHTEQD</sequence>
<organism evidence="2 3">
    <name type="scientific">Secundilactobacillus paracollinoides</name>
    <dbReference type="NCBI Taxonomy" id="240427"/>
    <lineage>
        <taxon>Bacteria</taxon>
        <taxon>Bacillati</taxon>
        <taxon>Bacillota</taxon>
        <taxon>Bacilli</taxon>
        <taxon>Lactobacillales</taxon>
        <taxon>Lactobacillaceae</taxon>
        <taxon>Secundilactobacillus</taxon>
    </lineage>
</organism>
<dbReference type="AlphaFoldDB" id="A0A1B2IVZ0"/>
<evidence type="ECO:0000313" key="3">
    <source>
        <dbReference type="Proteomes" id="UP000093267"/>
    </source>
</evidence>